<gene>
    <name evidence="1" type="ORF">GCM10023210_30470</name>
</gene>
<evidence type="ECO:0000313" key="1">
    <source>
        <dbReference type="EMBL" id="GAA5096565.1"/>
    </source>
</evidence>
<dbReference type="NCBIfam" id="NF047798">
    <property type="entry name" value="leader_Chryseo"/>
    <property type="match status" value="1"/>
</dbReference>
<evidence type="ECO:0000313" key="2">
    <source>
        <dbReference type="Proteomes" id="UP001500353"/>
    </source>
</evidence>
<sequence>MKNLKKLNRQNLKAIGGGTTDQCQVDADCGAVGCAVCVTIRGTFKTCMFVVDPQLC</sequence>
<reference evidence="2" key="1">
    <citation type="journal article" date="2019" name="Int. J. Syst. Evol. Microbiol.">
        <title>The Global Catalogue of Microorganisms (GCM) 10K type strain sequencing project: providing services to taxonomists for standard genome sequencing and annotation.</title>
        <authorList>
            <consortium name="The Broad Institute Genomics Platform"/>
            <consortium name="The Broad Institute Genome Sequencing Center for Infectious Disease"/>
            <person name="Wu L."/>
            <person name="Ma J."/>
        </authorList>
    </citation>
    <scope>NUCLEOTIDE SEQUENCE [LARGE SCALE GENOMIC DNA]</scope>
    <source>
        <strain evidence="2">JCM 18019</strain>
    </source>
</reference>
<dbReference type="EMBL" id="BAABHX010000005">
    <property type="protein sequence ID" value="GAA5096565.1"/>
    <property type="molecule type" value="Genomic_DNA"/>
</dbReference>
<accession>A0ABP9MK81</accession>
<name>A0ABP9MK81_9FLAO</name>
<dbReference type="RefSeq" id="WP_345205857.1">
    <property type="nucleotide sequence ID" value="NZ_BAABHX010000005.1"/>
</dbReference>
<dbReference type="InterPro" id="IPR058074">
    <property type="entry name" value="Bacteriocin-like"/>
</dbReference>
<proteinExistence type="predicted"/>
<protein>
    <recommendedName>
        <fullName evidence="3">Bacteriocin</fullName>
    </recommendedName>
</protein>
<organism evidence="1 2">
    <name type="scientific">Chryseobacterium ginsengisoli</name>
    <dbReference type="NCBI Taxonomy" id="363853"/>
    <lineage>
        <taxon>Bacteria</taxon>
        <taxon>Pseudomonadati</taxon>
        <taxon>Bacteroidota</taxon>
        <taxon>Flavobacteriia</taxon>
        <taxon>Flavobacteriales</taxon>
        <taxon>Weeksellaceae</taxon>
        <taxon>Chryseobacterium group</taxon>
        <taxon>Chryseobacterium</taxon>
    </lineage>
</organism>
<dbReference type="Proteomes" id="UP001500353">
    <property type="component" value="Unassembled WGS sequence"/>
</dbReference>
<keyword evidence="2" id="KW-1185">Reference proteome</keyword>
<evidence type="ECO:0008006" key="3">
    <source>
        <dbReference type="Google" id="ProtNLM"/>
    </source>
</evidence>
<comment type="caution">
    <text evidence="1">The sequence shown here is derived from an EMBL/GenBank/DDBJ whole genome shotgun (WGS) entry which is preliminary data.</text>
</comment>